<dbReference type="Proteomes" id="UP000239590">
    <property type="component" value="Unassembled WGS sequence"/>
</dbReference>
<reference evidence="3" key="1">
    <citation type="submission" date="2018-02" db="EMBL/GenBank/DDBJ databases">
        <title>Genome sequencing of Solimonas sp. HR-BB.</title>
        <authorList>
            <person name="Lee Y."/>
            <person name="Jeon C.O."/>
        </authorList>
    </citation>
    <scope>NUCLEOTIDE SEQUENCE [LARGE SCALE GENOMIC DNA]</scope>
    <source>
        <strain evidence="3">HR-U</strain>
    </source>
</reference>
<keyword evidence="3" id="KW-1185">Reference proteome</keyword>
<dbReference type="OrthoDB" id="103154at2"/>
<organism evidence="2 3">
    <name type="scientific">Siphonobacter curvatus</name>
    <dbReference type="NCBI Taxonomy" id="2094562"/>
    <lineage>
        <taxon>Bacteria</taxon>
        <taxon>Pseudomonadati</taxon>
        <taxon>Bacteroidota</taxon>
        <taxon>Cytophagia</taxon>
        <taxon>Cytophagales</taxon>
        <taxon>Cytophagaceae</taxon>
        <taxon>Siphonobacter</taxon>
    </lineage>
</organism>
<evidence type="ECO:0000313" key="3">
    <source>
        <dbReference type="Proteomes" id="UP000239590"/>
    </source>
</evidence>
<sequence>MKTLLTAFVLSATALTVQAQSDSKKALTISGYAEVYYNYDFNRPANHLSDGFLYNHNRHNEFNLNLGFIKAAYQTDRVRGNLALMAGTYAQYNLAAEPELLRHVFEANVGVKLAKDLWLDAGIMPSHIGFESAIGKDNWTLSRSLLAENSPYYETGAKLSYATGQWSLSALVLNGWQRIRRVDGNQTPALGWQVQYKPSDRVTLNSSSFIGNDKPDSTRQMRYFHNFYGIFQLSSKWGLIAGFDSGWEQASKGSSDYNFWYSPVGILRFAATDRFALAARFEYYEDKKGVIIASPAPFQVYGYSLNADYRISDQVLARLEARQLSSSENVFQKNGGYTNQSTSIKTSISIAF</sequence>
<accession>A0A2S7IEF9</accession>
<protein>
    <recommendedName>
        <fullName evidence="4">Porin</fullName>
    </recommendedName>
</protein>
<proteinExistence type="predicted"/>
<evidence type="ECO:0008006" key="4">
    <source>
        <dbReference type="Google" id="ProtNLM"/>
    </source>
</evidence>
<dbReference type="Pfam" id="PF07642">
    <property type="entry name" value="BBP2"/>
    <property type="match status" value="1"/>
</dbReference>
<keyword evidence="1" id="KW-0732">Signal</keyword>
<evidence type="ECO:0000256" key="1">
    <source>
        <dbReference type="SAM" id="SignalP"/>
    </source>
</evidence>
<gene>
    <name evidence="2" type="ORF">C5O19_25445</name>
</gene>
<dbReference type="AlphaFoldDB" id="A0A2S7IEF9"/>
<feature type="chain" id="PRO_5015584322" description="Porin" evidence="1">
    <location>
        <begin position="20"/>
        <end position="352"/>
    </location>
</feature>
<comment type="caution">
    <text evidence="2">The sequence shown here is derived from an EMBL/GenBank/DDBJ whole genome shotgun (WGS) entry which is preliminary data.</text>
</comment>
<evidence type="ECO:0000313" key="2">
    <source>
        <dbReference type="EMBL" id="PQA53032.1"/>
    </source>
</evidence>
<dbReference type="EMBL" id="PTRA01000011">
    <property type="protein sequence ID" value="PQA53032.1"/>
    <property type="molecule type" value="Genomic_DNA"/>
</dbReference>
<dbReference type="RefSeq" id="WP_104716186.1">
    <property type="nucleotide sequence ID" value="NZ_PTRA01000011.1"/>
</dbReference>
<dbReference type="InterPro" id="IPR011486">
    <property type="entry name" value="BBP2"/>
</dbReference>
<dbReference type="SUPFAM" id="SSF56935">
    <property type="entry name" value="Porins"/>
    <property type="match status" value="1"/>
</dbReference>
<feature type="signal peptide" evidence="1">
    <location>
        <begin position="1"/>
        <end position="19"/>
    </location>
</feature>
<name>A0A2S7IEF9_9BACT</name>